<organism evidence="2 3">
    <name type="scientific">Persicitalea jodogahamensis</name>
    <dbReference type="NCBI Taxonomy" id="402147"/>
    <lineage>
        <taxon>Bacteria</taxon>
        <taxon>Pseudomonadati</taxon>
        <taxon>Bacteroidota</taxon>
        <taxon>Cytophagia</taxon>
        <taxon>Cytophagales</taxon>
        <taxon>Spirosomataceae</taxon>
        <taxon>Persicitalea</taxon>
    </lineage>
</organism>
<protein>
    <recommendedName>
        <fullName evidence="1">DUF4365 domain-containing protein</fullName>
    </recommendedName>
</protein>
<dbReference type="EMBL" id="BMXF01000004">
    <property type="protein sequence ID" value="GHB80123.1"/>
    <property type="molecule type" value="Genomic_DNA"/>
</dbReference>
<feature type="domain" description="DUF4365" evidence="1">
    <location>
        <begin position="16"/>
        <end position="135"/>
    </location>
</feature>
<evidence type="ECO:0000259" key="1">
    <source>
        <dbReference type="Pfam" id="PF14280"/>
    </source>
</evidence>
<dbReference type="AlphaFoldDB" id="A0A8J3D9P9"/>
<proteinExistence type="predicted"/>
<evidence type="ECO:0000313" key="2">
    <source>
        <dbReference type="EMBL" id="GHB80123.1"/>
    </source>
</evidence>
<keyword evidence="3" id="KW-1185">Reference proteome</keyword>
<name>A0A8J3D9P9_9BACT</name>
<accession>A0A8J3D9P9</accession>
<sequence length="279" mass="33647">MNHFRTERKAIYDTAKFFTDCGWIFREQPIVDLGVDALVETPIDENGKIKIFALQIKGGESNFQKKRNFLTFYFSERHYHYWNAISENYPLFIVLQDNNTEIIYWQEYNHDFISKTIKNWKLDIPLNNILNENSKYLLVNTLFKFKYKLPKTFYNESIQNKTSKLIIYFTNFNEGKDGVFINLIYKEYIVTQELFYRPKEGEWDEGKSFLSWESQYYYSLIELEKYIFSLFDSTNINKKYFNKLGEEIKSIVGGNIENVQEYIFNYNNKDKGVPRYCFF</sequence>
<reference evidence="2 3" key="1">
    <citation type="journal article" date="2014" name="Int. J. Syst. Evol. Microbiol.">
        <title>Complete genome sequence of Corynebacterium casei LMG S-19264T (=DSM 44701T), isolated from a smear-ripened cheese.</title>
        <authorList>
            <consortium name="US DOE Joint Genome Institute (JGI-PGF)"/>
            <person name="Walter F."/>
            <person name="Albersmeier A."/>
            <person name="Kalinowski J."/>
            <person name="Ruckert C."/>
        </authorList>
    </citation>
    <scope>NUCLEOTIDE SEQUENCE [LARGE SCALE GENOMIC DNA]</scope>
    <source>
        <strain evidence="2 3">KCTC 12866</strain>
    </source>
</reference>
<gene>
    <name evidence="2" type="ORF">GCM10007390_37920</name>
</gene>
<dbReference type="Pfam" id="PF14280">
    <property type="entry name" value="DUF4365"/>
    <property type="match status" value="1"/>
</dbReference>
<dbReference type="Proteomes" id="UP000598271">
    <property type="component" value="Unassembled WGS sequence"/>
</dbReference>
<dbReference type="RefSeq" id="WP_189566155.1">
    <property type="nucleotide sequence ID" value="NZ_BMXF01000004.1"/>
</dbReference>
<comment type="caution">
    <text evidence="2">The sequence shown here is derived from an EMBL/GenBank/DDBJ whole genome shotgun (WGS) entry which is preliminary data.</text>
</comment>
<dbReference type="InterPro" id="IPR025375">
    <property type="entry name" value="DUF4365"/>
</dbReference>
<evidence type="ECO:0000313" key="3">
    <source>
        <dbReference type="Proteomes" id="UP000598271"/>
    </source>
</evidence>